<evidence type="ECO:0000256" key="2">
    <source>
        <dbReference type="ARBA" id="ARBA00023315"/>
    </source>
</evidence>
<comment type="caution">
    <text evidence="4">The sequence shown here is derived from an EMBL/GenBank/DDBJ whole genome shotgun (WGS) entry which is preliminary data.</text>
</comment>
<dbReference type="InterPro" id="IPR016181">
    <property type="entry name" value="Acyl_CoA_acyltransferase"/>
</dbReference>
<sequence>MGIIIRKAVKADFAAVQQVAQTAWEAAYKDLIPMSVQEQFLAKAYSIDQLHHKLEKTTFFVGEMENDVVAFANLHRSKQENDLSAIYVAPAFQSKGLGSALLKEIKKALQSGDELVVYLEKGNHQAETFYRKHGFTYVKTFSETLLNHTFQTVKMAAVI</sequence>
<dbReference type="EMBL" id="JBHTKK010000018">
    <property type="protein sequence ID" value="MFD1067155.1"/>
    <property type="molecule type" value="Genomic_DNA"/>
</dbReference>
<organism evidence="4 5">
    <name type="scientific">Oceanobacillus locisalsi</name>
    <dbReference type="NCBI Taxonomy" id="546107"/>
    <lineage>
        <taxon>Bacteria</taxon>
        <taxon>Bacillati</taxon>
        <taxon>Bacillota</taxon>
        <taxon>Bacilli</taxon>
        <taxon>Bacillales</taxon>
        <taxon>Bacillaceae</taxon>
        <taxon>Oceanobacillus</taxon>
    </lineage>
</organism>
<proteinExistence type="predicted"/>
<dbReference type="EC" id="2.3.-.-" evidence="4"/>
<dbReference type="RefSeq" id="WP_379593154.1">
    <property type="nucleotide sequence ID" value="NZ_JBHTKK010000018.1"/>
</dbReference>
<reference evidence="5" key="1">
    <citation type="journal article" date="2019" name="Int. J. Syst. Evol. Microbiol.">
        <title>The Global Catalogue of Microorganisms (GCM) 10K type strain sequencing project: providing services to taxonomists for standard genome sequencing and annotation.</title>
        <authorList>
            <consortium name="The Broad Institute Genomics Platform"/>
            <consortium name="The Broad Institute Genome Sequencing Center for Infectious Disease"/>
            <person name="Wu L."/>
            <person name="Ma J."/>
        </authorList>
    </citation>
    <scope>NUCLEOTIDE SEQUENCE [LARGE SCALE GENOMIC DNA]</scope>
    <source>
        <strain evidence="5">CCUG 56608</strain>
    </source>
</reference>
<dbReference type="Proteomes" id="UP001597041">
    <property type="component" value="Unassembled WGS sequence"/>
</dbReference>
<evidence type="ECO:0000313" key="5">
    <source>
        <dbReference type="Proteomes" id="UP001597041"/>
    </source>
</evidence>
<keyword evidence="5" id="KW-1185">Reference proteome</keyword>
<protein>
    <submittedName>
        <fullName evidence="4">GNAT family N-acetyltransferase</fullName>
        <ecNumber evidence="4">2.3.-.-</ecNumber>
    </submittedName>
</protein>
<evidence type="ECO:0000256" key="1">
    <source>
        <dbReference type="ARBA" id="ARBA00022679"/>
    </source>
</evidence>
<keyword evidence="1 4" id="KW-0808">Transferase</keyword>
<dbReference type="CDD" id="cd04301">
    <property type="entry name" value="NAT_SF"/>
    <property type="match status" value="1"/>
</dbReference>
<evidence type="ECO:0000259" key="3">
    <source>
        <dbReference type="PROSITE" id="PS51186"/>
    </source>
</evidence>
<keyword evidence="2 4" id="KW-0012">Acyltransferase</keyword>
<dbReference type="Pfam" id="PF13508">
    <property type="entry name" value="Acetyltransf_7"/>
    <property type="match status" value="1"/>
</dbReference>
<dbReference type="InterPro" id="IPR050832">
    <property type="entry name" value="Bact_Acetyltransf"/>
</dbReference>
<dbReference type="PROSITE" id="PS51186">
    <property type="entry name" value="GNAT"/>
    <property type="match status" value="1"/>
</dbReference>
<evidence type="ECO:0000313" key="4">
    <source>
        <dbReference type="EMBL" id="MFD1067155.1"/>
    </source>
</evidence>
<dbReference type="SUPFAM" id="SSF55729">
    <property type="entry name" value="Acyl-CoA N-acyltransferases (Nat)"/>
    <property type="match status" value="1"/>
</dbReference>
<accession>A0ABW3NKT4</accession>
<feature type="domain" description="N-acetyltransferase" evidence="3">
    <location>
        <begin position="3"/>
        <end position="159"/>
    </location>
</feature>
<dbReference type="PANTHER" id="PTHR43877">
    <property type="entry name" value="AMINOALKYLPHOSPHONATE N-ACETYLTRANSFERASE-RELATED-RELATED"/>
    <property type="match status" value="1"/>
</dbReference>
<dbReference type="InterPro" id="IPR000182">
    <property type="entry name" value="GNAT_dom"/>
</dbReference>
<name>A0ABW3NKT4_9BACI</name>
<dbReference type="GO" id="GO:0016746">
    <property type="term" value="F:acyltransferase activity"/>
    <property type="evidence" value="ECO:0007669"/>
    <property type="project" value="UniProtKB-KW"/>
</dbReference>
<gene>
    <name evidence="4" type="ORF">ACFQ19_14165</name>
</gene>
<dbReference type="Gene3D" id="3.40.630.30">
    <property type="match status" value="1"/>
</dbReference>